<dbReference type="PANTHER" id="PTHR13817:SF73">
    <property type="entry name" value="FIBRONECTIN TYPE-III DOMAIN-CONTAINING PROTEIN"/>
    <property type="match status" value="1"/>
</dbReference>
<proteinExistence type="predicted"/>
<protein>
    <recommendedName>
        <fullName evidence="2">Fibronectin type-III domain-containing protein</fullName>
    </recommendedName>
</protein>
<dbReference type="InterPro" id="IPR013783">
    <property type="entry name" value="Ig-like_fold"/>
</dbReference>
<keyword evidence="4" id="KW-1185">Reference proteome</keyword>
<dbReference type="SMART" id="SM00060">
    <property type="entry name" value="FN3"/>
    <property type="match status" value="4"/>
</dbReference>
<name>A0AAD3HDW5_9STRA</name>
<reference evidence="3 4" key="1">
    <citation type="journal article" date="2021" name="Sci. Rep.">
        <title>The genome of the diatom Chaetoceros tenuissimus carries an ancient integrated fragment of an extant virus.</title>
        <authorList>
            <person name="Hongo Y."/>
            <person name="Kimura K."/>
            <person name="Takaki Y."/>
            <person name="Yoshida Y."/>
            <person name="Baba S."/>
            <person name="Kobayashi G."/>
            <person name="Nagasaki K."/>
            <person name="Hano T."/>
            <person name="Tomaru Y."/>
        </authorList>
    </citation>
    <scope>NUCLEOTIDE SEQUENCE [LARGE SCALE GENOMIC DNA]</scope>
    <source>
        <strain evidence="3 4">NIES-3715</strain>
    </source>
</reference>
<evidence type="ECO:0000256" key="1">
    <source>
        <dbReference type="ARBA" id="ARBA00022737"/>
    </source>
</evidence>
<gene>
    <name evidence="3" type="ORF">CTEN210_16526</name>
</gene>
<dbReference type="Gene3D" id="2.60.40.10">
    <property type="entry name" value="Immunoglobulins"/>
    <property type="match status" value="3"/>
</dbReference>
<dbReference type="CDD" id="cd00063">
    <property type="entry name" value="FN3"/>
    <property type="match status" value="3"/>
</dbReference>
<dbReference type="SUPFAM" id="SSF49265">
    <property type="entry name" value="Fibronectin type III"/>
    <property type="match status" value="3"/>
</dbReference>
<feature type="domain" description="Fibronectin type-III" evidence="2">
    <location>
        <begin position="1004"/>
        <end position="1102"/>
    </location>
</feature>
<dbReference type="PANTHER" id="PTHR13817">
    <property type="entry name" value="TITIN"/>
    <property type="match status" value="1"/>
</dbReference>
<evidence type="ECO:0000313" key="3">
    <source>
        <dbReference type="EMBL" id="GFH60050.1"/>
    </source>
</evidence>
<dbReference type="InterPro" id="IPR050964">
    <property type="entry name" value="Striated_Muscle_Regulatory"/>
</dbReference>
<comment type="caution">
    <text evidence="3">The sequence shown here is derived from an EMBL/GenBank/DDBJ whole genome shotgun (WGS) entry which is preliminary data.</text>
</comment>
<dbReference type="Proteomes" id="UP001054902">
    <property type="component" value="Unassembled WGS sequence"/>
</dbReference>
<dbReference type="Pfam" id="PF00041">
    <property type="entry name" value="fn3"/>
    <property type="match status" value="1"/>
</dbReference>
<evidence type="ECO:0000259" key="2">
    <source>
        <dbReference type="PROSITE" id="PS50853"/>
    </source>
</evidence>
<dbReference type="PROSITE" id="PS50853">
    <property type="entry name" value="FN3"/>
    <property type="match status" value="1"/>
</dbReference>
<dbReference type="EMBL" id="BLLK01000069">
    <property type="protein sequence ID" value="GFH60050.1"/>
    <property type="molecule type" value="Genomic_DNA"/>
</dbReference>
<dbReference type="InterPro" id="IPR003961">
    <property type="entry name" value="FN3_dom"/>
</dbReference>
<keyword evidence="1" id="KW-0677">Repeat</keyword>
<accession>A0AAD3HDW5</accession>
<sequence>MSSSPLDLLNGLPEIIAIDSTDLGITDGYFSLTFGNENKLLSATAKVEHGDATIYPSEDLTPFVLRGDFIEIDGITTTIAENGLMSSHEIPLSSSFPGMSSNDASIHVKKTSVLIPFDADDYIMQRSLQLIPDVNLVTVRREEGSIDGYKWFVTFDSNIGPQPSFQVNTKYLIGTNAEDFKVETIQSGILPQNYVSIEVGGDSSEYTLDNLQAGVKYFISVRAKSKSKLGLPTESSPLYLKPAGVPGEPKRPFVKAISNETIQVVFEETTLSNGNEISLYNIEVSGNEDFEYVKSVSVPVSNKIQRIATNVHTLPWDPSSTFTLSLGHFDGKFVKSMSSSTTVNLLNGSHYIQKSAGSDDISALLTRGDTIRVGGRDYSVCLDRHNQYDYNSDSVPLCLLGTDDVAIYSGKDLTSVPVFLSDTSLGSVKEPTLGETFLNTIDSAGNDVDSTQYLKRGDYLRIGDPTNGETYRVSTDLDRAFTSKLIPLASVDDSNMEASLTEESLKYSSYEIQVLKFTASSASQQLTPSSHIMSSYRLKFGSEVTKECMPWDGSALVVKEQLESLLNVDHVLVSKSLLSEDVGVNGEGVEYKVTFVGDNVRGNVPSIQFHDVGKNGCDDASTAGGKFIGHLGLSSVQVERISFVPIYMMQTTNDIPFDATEVEMKEALESLSQVCKVDVTKSSSQNGAVWDVTFDSECENDCGASIGKLIANENNLSASVDPSISIVSKHIVDIEVDQSTSYVRISASNDFGPGPHVLSNPVVVETSNQVPNGPRVLRAKVLSDSEVLVEWELSQAVEKEITLFKVEYEREDGIGSVNYVTVDVEESPKIQDVQTFSIRPALNGVYLGGTFSLSFYGQETMQLPHDATSEQVKSALEDLCVVSEVEVTRHLECYDDTDIFCKFEGFTWIVTFLKPREESTISIHGEFLLSCNDPVDKTNCMANPNDLMLATGPREKDSLTYSTILRNLSSLSDWVVRVFSYNQLGTAEPAELSSIHLQVKSPSQVLDISTSIIDGTTISISFGPPEFDGGVPITEYKIDYDTLPTFTSFKGLPVGTKTSASNDNVLIDNLTPGRVYYVRVAASNAQGQGPYSYFNNILVPSQASSLVETAEFSSSSSTDFHLTWDLPLGEQATGYFGSPLNTFVVEIAEDSEYQMEVVKVFTSNVGSTMGGEFRLSSAFQGASGQEVTISFDASAETFRNALMSLPEYTQVLVSRLGPSPSEGYEWTIEIPLGSNHVCFDPCISISAPSITGIVEIETVQRGTSPVFDNLVMVERVGEALVREEQKIEVSWTGVNKAEGYFSLSFEDIDQSITINPINDNEQDVREKIQRLVKVGSVDVSKEQTESLISFKVTFTSKSGDVSLFHLHDEDKLIGDNVNVVVEEVVKGIAIPQEVDVLLPFSLYPYISRIKSINEANQSSQWSSLPLFAYSQKDPVEEQQPNRNLFAIVPTSNTAQGSFRIRHGESITNEISVNTSADILKDYLFALPLQNISTSTRNGLWLIEYNAETRDELFVNDDNIQGGSVHINPVLSILITAERSEIDGDIIVDFGSEATSFSAVNDSGEDLKQILLKLNGLNRLDVLDSGIVIDTGDSLQREILIIVKGSSIDLRKFKAEAASNLKGIGVKVLSLTPFQED</sequence>
<evidence type="ECO:0000313" key="4">
    <source>
        <dbReference type="Proteomes" id="UP001054902"/>
    </source>
</evidence>
<dbReference type="InterPro" id="IPR036116">
    <property type="entry name" value="FN3_sf"/>
</dbReference>
<organism evidence="3 4">
    <name type="scientific">Chaetoceros tenuissimus</name>
    <dbReference type="NCBI Taxonomy" id="426638"/>
    <lineage>
        <taxon>Eukaryota</taxon>
        <taxon>Sar</taxon>
        <taxon>Stramenopiles</taxon>
        <taxon>Ochrophyta</taxon>
        <taxon>Bacillariophyta</taxon>
        <taxon>Coscinodiscophyceae</taxon>
        <taxon>Chaetocerotophycidae</taxon>
        <taxon>Chaetocerotales</taxon>
        <taxon>Chaetocerotaceae</taxon>
        <taxon>Chaetoceros</taxon>
    </lineage>
</organism>